<comment type="caution">
    <text evidence="3">The sequence shown here is derived from an EMBL/GenBank/DDBJ whole genome shotgun (WGS) entry which is preliminary data.</text>
</comment>
<feature type="domain" description="HTH cro/C1-type" evidence="2">
    <location>
        <begin position="5"/>
        <end position="55"/>
    </location>
</feature>
<name>A0ABV8F2P5_9ACTN</name>
<dbReference type="InterPro" id="IPR010359">
    <property type="entry name" value="IrrE_HExxH"/>
</dbReference>
<proteinExistence type="inferred from homology"/>
<dbReference type="InterPro" id="IPR052345">
    <property type="entry name" value="Rad_response_metalloprotease"/>
</dbReference>
<dbReference type="Proteomes" id="UP001595698">
    <property type="component" value="Unassembled WGS sequence"/>
</dbReference>
<dbReference type="Gene3D" id="1.10.10.2910">
    <property type="match status" value="1"/>
</dbReference>
<dbReference type="PROSITE" id="PS50943">
    <property type="entry name" value="HTH_CROC1"/>
    <property type="match status" value="1"/>
</dbReference>
<dbReference type="CDD" id="cd00093">
    <property type="entry name" value="HTH_XRE"/>
    <property type="match status" value="1"/>
</dbReference>
<dbReference type="Pfam" id="PF01381">
    <property type="entry name" value="HTH_3"/>
    <property type="match status" value="1"/>
</dbReference>
<reference evidence="4" key="1">
    <citation type="journal article" date="2019" name="Int. J. Syst. Evol. Microbiol.">
        <title>The Global Catalogue of Microorganisms (GCM) 10K type strain sequencing project: providing services to taxonomists for standard genome sequencing and annotation.</title>
        <authorList>
            <consortium name="The Broad Institute Genomics Platform"/>
            <consortium name="The Broad Institute Genome Sequencing Center for Infectious Disease"/>
            <person name="Wu L."/>
            <person name="Ma J."/>
        </authorList>
    </citation>
    <scope>NUCLEOTIDE SEQUENCE [LARGE SCALE GENOMIC DNA]</scope>
    <source>
        <strain evidence="4">TBRC 7912</strain>
    </source>
</reference>
<dbReference type="InterPro" id="IPR001387">
    <property type="entry name" value="Cro/C1-type_HTH"/>
</dbReference>
<dbReference type="PANTHER" id="PTHR43236">
    <property type="entry name" value="ANTITOXIN HIGA1"/>
    <property type="match status" value="1"/>
</dbReference>
<comment type="similarity">
    <text evidence="1">Belongs to the short-chain fatty acyl-CoA assimilation regulator (ScfR) family.</text>
</comment>
<evidence type="ECO:0000256" key="1">
    <source>
        <dbReference type="ARBA" id="ARBA00007227"/>
    </source>
</evidence>
<dbReference type="Pfam" id="PF06114">
    <property type="entry name" value="Peptidase_M78"/>
    <property type="match status" value="1"/>
</dbReference>
<organism evidence="3 4">
    <name type="scientific">Streptosporangium jomthongense</name>
    <dbReference type="NCBI Taxonomy" id="1193683"/>
    <lineage>
        <taxon>Bacteria</taxon>
        <taxon>Bacillati</taxon>
        <taxon>Actinomycetota</taxon>
        <taxon>Actinomycetes</taxon>
        <taxon>Streptosporangiales</taxon>
        <taxon>Streptosporangiaceae</taxon>
        <taxon>Streptosporangium</taxon>
    </lineage>
</organism>
<protein>
    <submittedName>
        <fullName evidence="3">Helix-turn-helix domain-containing protein</fullName>
    </submittedName>
</protein>
<evidence type="ECO:0000259" key="2">
    <source>
        <dbReference type="PROSITE" id="PS50943"/>
    </source>
</evidence>
<accession>A0ABV8F2P5</accession>
<dbReference type="RefSeq" id="WP_386190783.1">
    <property type="nucleotide sequence ID" value="NZ_JBHSBC010000020.1"/>
</dbReference>
<dbReference type="EMBL" id="JBHSBC010000020">
    <property type="protein sequence ID" value="MFC3982494.1"/>
    <property type="molecule type" value="Genomic_DNA"/>
</dbReference>
<gene>
    <name evidence="3" type="ORF">ACFOYY_20285</name>
</gene>
<dbReference type="InterPro" id="IPR010982">
    <property type="entry name" value="Lambda_DNA-bd_dom_sf"/>
</dbReference>
<dbReference type="PANTHER" id="PTHR43236:SF1">
    <property type="entry name" value="BLL7220 PROTEIN"/>
    <property type="match status" value="1"/>
</dbReference>
<sequence>MTIARQLRRRRKNELAREVGVTPAAITQYELGQAKPSPGVVSKLALALAMPVDFFRIGHPEEKTTPAHFRSLRATTQLERDEVIAFSKLAMRFVTAIERYVDLPVIDLPREDLPPEPTKADISAIAKNARKSLGVESGPIPHVIRLLESHGVVVLQLPNGSRRVDAFSYWHGSRAAVFMNPLKDDKPRSRFDAAHEAGHLIMHRDLEPGSRITENQAHDFAAEFLAPTEEIIHELPRTLDWERLAILKRRWGISIKALAYRAHSLGIYRDTTYRRAMVTLSKWGDPEPYDIGPRETPILMTKAMEVCRDIGISRDVLTETAGLAESIVDQILAVGIEERPKVDIFSENANRSHSSEI</sequence>
<dbReference type="SUPFAM" id="SSF47413">
    <property type="entry name" value="lambda repressor-like DNA-binding domains"/>
    <property type="match status" value="1"/>
</dbReference>
<evidence type="ECO:0000313" key="4">
    <source>
        <dbReference type="Proteomes" id="UP001595698"/>
    </source>
</evidence>
<keyword evidence="4" id="KW-1185">Reference proteome</keyword>
<dbReference type="Gene3D" id="1.10.260.40">
    <property type="entry name" value="lambda repressor-like DNA-binding domains"/>
    <property type="match status" value="1"/>
</dbReference>
<evidence type="ECO:0000313" key="3">
    <source>
        <dbReference type="EMBL" id="MFC3982494.1"/>
    </source>
</evidence>
<dbReference type="SMART" id="SM00530">
    <property type="entry name" value="HTH_XRE"/>
    <property type="match status" value="1"/>
</dbReference>